<accession>H2ECM9</accession>
<evidence type="ECO:0008006" key="2">
    <source>
        <dbReference type="Google" id="ProtNLM"/>
    </source>
</evidence>
<dbReference type="SUPFAM" id="SSF48403">
    <property type="entry name" value="Ankyrin repeat"/>
    <property type="match status" value="1"/>
</dbReference>
<evidence type="ECO:0000313" key="1">
    <source>
        <dbReference type="EMBL" id="AEX62152.1"/>
    </source>
</evidence>
<proteinExistence type="predicted"/>
<dbReference type="Gene3D" id="1.25.40.20">
    <property type="entry name" value="Ankyrin repeat-containing domain"/>
    <property type="match status" value="1"/>
</dbReference>
<dbReference type="EMBL" id="JN885993">
    <property type="protein sequence ID" value="AEX62152.1"/>
    <property type="molecule type" value="Genomic_DNA"/>
</dbReference>
<dbReference type="InterPro" id="IPR036770">
    <property type="entry name" value="Ankyrin_rpt-contain_sf"/>
</dbReference>
<protein>
    <recommendedName>
        <fullName evidence="2">Ankyrin repeat protein</fullName>
    </recommendedName>
</protein>
<sequence length="238" mass="28762">MDNHIASILELVKTSCPIPINHENIRNLKNNIEKELHKILKKILTKWIEKDFHLSDIRYNDNDDDNYYCDDSIVNLEMDKKRLDNKISKNTKIIVDKIIYDYVNIMCLKEYANGDRKKVITYIPYIDINYDVKDTNYRTLLHYATKKEDIEMIKIILDKKPKEIYQVYDTENLEIMGLFIEYICDNDLYLKYNERLSIYYHQSKIMREFICKYPRAKEFLRKSYDGIAKKYFNNNNSN</sequence>
<gene>
    <name evidence="1" type="ORF">c7_L1290</name>
</gene>
<organism evidence="1">
    <name type="scientific">Megavirus courdo7</name>
    <dbReference type="NCBI Taxonomy" id="1128135"/>
    <lineage>
        <taxon>Viruses</taxon>
        <taxon>Varidnaviria</taxon>
        <taxon>Bamfordvirae</taxon>
        <taxon>Nucleocytoviricota</taxon>
        <taxon>Megaviricetes</taxon>
        <taxon>Imitervirales</taxon>
        <taxon>Mimiviridae</taxon>
        <taxon>Megamimivirinae</taxon>
        <taxon>Megavirus</taxon>
    </lineage>
</organism>
<name>H2ECM9_9VIRU</name>
<reference evidence="1" key="1">
    <citation type="submission" date="2011-10" db="EMBL/GenBank/DDBJ databases">
        <title>Provirophages and transpovirons: unique mobilome of giant viruses.</title>
        <authorList>
            <person name="Desnues C."/>
            <person name="LaScola B."/>
            <person name="Yutin N."/>
            <person name="Fournous G."/>
            <person name="Koonin E."/>
            <person name="Raoult D."/>
        </authorList>
    </citation>
    <scope>NUCLEOTIDE SEQUENCE</scope>
    <source>
        <strain evidence="1">Mv13-c7</strain>
    </source>
</reference>